<reference evidence="1 2" key="1">
    <citation type="submission" date="2015-06" db="EMBL/GenBank/DDBJ databases">
        <title>Talaromyces atroroseus IBT 11181 draft genome.</title>
        <authorList>
            <person name="Rasmussen K.B."/>
            <person name="Rasmussen S."/>
            <person name="Petersen B."/>
            <person name="Sicheritz-Ponten T."/>
            <person name="Mortensen U.H."/>
            <person name="Thrane U."/>
        </authorList>
    </citation>
    <scope>NUCLEOTIDE SEQUENCE [LARGE SCALE GENOMIC DNA]</scope>
    <source>
        <strain evidence="1 2">IBT 11181</strain>
    </source>
</reference>
<proteinExistence type="predicted"/>
<dbReference type="OrthoDB" id="4222126at2759"/>
<dbReference type="EMBL" id="LFMY01000004">
    <property type="protein sequence ID" value="OKL61357.1"/>
    <property type="molecule type" value="Genomic_DNA"/>
</dbReference>
<sequence>MTALVPSLITHKSKPKAAAKSKSGCAKVRFWIPPAGNKTPHHSPTNNRDATNAVVATESAATPTSLSVSAAQLQDPSTNTRADFEIAYKIRKATDSVAVQYLATLLCRNDIAETTCRLKQNRIDLGEVIEAAQEQVEKVKKMEKHWRMCLPSSTKDYTQMPISKPKATRESLRHFDDIRMEYAKVIAYLDVINDLKVERSLLLDDQEFMCGHTL</sequence>
<dbReference type="Proteomes" id="UP000214365">
    <property type="component" value="Unassembled WGS sequence"/>
</dbReference>
<dbReference type="AlphaFoldDB" id="A0A225B623"/>
<keyword evidence="2" id="KW-1185">Reference proteome</keyword>
<dbReference type="GeneID" id="31003479"/>
<evidence type="ECO:0000313" key="2">
    <source>
        <dbReference type="Proteomes" id="UP000214365"/>
    </source>
</evidence>
<dbReference type="RefSeq" id="XP_020121478.1">
    <property type="nucleotide sequence ID" value="XM_020266056.1"/>
</dbReference>
<accession>A0A225B623</accession>
<evidence type="ECO:0000313" key="1">
    <source>
        <dbReference type="EMBL" id="OKL61357.1"/>
    </source>
</evidence>
<comment type="caution">
    <text evidence="1">The sequence shown here is derived from an EMBL/GenBank/DDBJ whole genome shotgun (WGS) entry which is preliminary data.</text>
</comment>
<protein>
    <submittedName>
        <fullName evidence="1">Uncharacterized protein</fullName>
    </submittedName>
</protein>
<name>A0A225B623_TALAT</name>
<gene>
    <name evidence="1" type="ORF">UA08_03724</name>
</gene>
<organism evidence="1 2">
    <name type="scientific">Talaromyces atroroseus</name>
    <dbReference type="NCBI Taxonomy" id="1441469"/>
    <lineage>
        <taxon>Eukaryota</taxon>
        <taxon>Fungi</taxon>
        <taxon>Dikarya</taxon>
        <taxon>Ascomycota</taxon>
        <taxon>Pezizomycotina</taxon>
        <taxon>Eurotiomycetes</taxon>
        <taxon>Eurotiomycetidae</taxon>
        <taxon>Eurotiales</taxon>
        <taxon>Trichocomaceae</taxon>
        <taxon>Talaromyces</taxon>
        <taxon>Talaromyces sect. Trachyspermi</taxon>
    </lineage>
</organism>